<evidence type="ECO:0000313" key="2">
    <source>
        <dbReference type="EMBL" id="EFV63401.1"/>
    </source>
</evidence>
<gene>
    <name evidence="2" type="ORF">NMH_1564</name>
</gene>
<keyword evidence="1" id="KW-1133">Transmembrane helix</keyword>
<organism evidence="2 3">
    <name type="scientific">Neisseria meningitidis serogroup B / serotype 15 (strain H44/76)</name>
    <dbReference type="NCBI Taxonomy" id="909420"/>
    <lineage>
        <taxon>Bacteria</taxon>
        <taxon>Pseudomonadati</taxon>
        <taxon>Pseudomonadota</taxon>
        <taxon>Betaproteobacteria</taxon>
        <taxon>Neisseriales</taxon>
        <taxon>Neisseriaceae</taxon>
        <taxon>Neisseria</taxon>
    </lineage>
</organism>
<dbReference type="Proteomes" id="UP000032707">
    <property type="component" value="Unassembled WGS sequence"/>
</dbReference>
<protein>
    <submittedName>
        <fullName evidence="2">Putative membrane protein</fullName>
    </submittedName>
</protein>
<feature type="transmembrane region" description="Helical" evidence="1">
    <location>
        <begin position="15"/>
        <end position="34"/>
    </location>
</feature>
<reference evidence="2 3" key="1">
    <citation type="journal article" date="2011" name="J. Bacteriol.">
        <title>Genome sequence of Neisseria meningitidis serogroup B strain H44/76.</title>
        <authorList>
            <person name="Piet J.R."/>
            <person name="Huis In 't Veld R.A."/>
            <person name="van Schaik B.D."/>
            <person name="van Kampen A.H."/>
            <person name="Baas F."/>
            <person name="van de Beek D."/>
            <person name="Pannekoek Y."/>
            <person name="van der Ende A."/>
        </authorList>
    </citation>
    <scope>NUCLEOTIDE SEQUENCE [LARGE SCALE GENOMIC DNA]</scope>
    <source>
        <strain evidence="2 3">H44/76</strain>
    </source>
</reference>
<keyword evidence="1" id="KW-0472">Membrane</keyword>
<dbReference type="AlphaFoldDB" id="E6MYI0"/>
<evidence type="ECO:0000313" key="3">
    <source>
        <dbReference type="Proteomes" id="UP000032707"/>
    </source>
</evidence>
<dbReference type="EMBL" id="AEQZ01000037">
    <property type="protein sequence ID" value="EFV63401.1"/>
    <property type="molecule type" value="Genomic_DNA"/>
</dbReference>
<accession>E6MYI0</accession>
<keyword evidence="1" id="KW-0812">Transmembrane</keyword>
<name>E6MYI0_NEIMH</name>
<sequence length="43" mass="5028">MICQKYLRLTAISNFRIPACAGMTIWTFSVLIYYKRLSENVVL</sequence>
<proteinExistence type="predicted"/>
<comment type="caution">
    <text evidence="2">The sequence shown here is derived from an EMBL/GenBank/DDBJ whole genome shotgun (WGS) entry which is preliminary data.</text>
</comment>
<evidence type="ECO:0000256" key="1">
    <source>
        <dbReference type="SAM" id="Phobius"/>
    </source>
</evidence>